<organism evidence="2">
    <name type="scientific">Guillardia theta (strain CCMP2712)</name>
    <name type="common">Cryptophyte</name>
    <dbReference type="NCBI Taxonomy" id="905079"/>
    <lineage>
        <taxon>Eukaryota</taxon>
        <taxon>Cryptophyceae</taxon>
        <taxon>Pyrenomonadales</taxon>
        <taxon>Geminigeraceae</taxon>
        <taxon>Guillardia</taxon>
    </lineage>
</organism>
<evidence type="ECO:0000256" key="1">
    <source>
        <dbReference type="SAM" id="Phobius"/>
    </source>
</evidence>
<evidence type="ECO:0000313" key="2">
    <source>
        <dbReference type="EMBL" id="EKX51120.1"/>
    </source>
</evidence>
<evidence type="ECO:0000313" key="4">
    <source>
        <dbReference type="Proteomes" id="UP000011087"/>
    </source>
</evidence>
<gene>
    <name evidence="2" type="ORF">GUITHDRAFT_161618</name>
</gene>
<dbReference type="HOGENOM" id="CLU_1457094_0_0_1"/>
<protein>
    <submittedName>
        <fullName evidence="2 3">Uncharacterized protein</fullName>
    </submittedName>
</protein>
<keyword evidence="1" id="KW-0472">Membrane</keyword>
<feature type="transmembrane region" description="Helical" evidence="1">
    <location>
        <begin position="12"/>
        <end position="31"/>
    </location>
</feature>
<dbReference type="EMBL" id="JH992976">
    <property type="protein sequence ID" value="EKX51120.1"/>
    <property type="molecule type" value="Genomic_DNA"/>
</dbReference>
<dbReference type="PaxDb" id="55529-EKX51120"/>
<dbReference type="KEGG" id="gtt:GUITHDRAFT_161618"/>
<keyword evidence="4" id="KW-1185">Reference proteome</keyword>
<name>L1JSF3_GUITC</name>
<evidence type="ECO:0000313" key="3">
    <source>
        <dbReference type="EnsemblProtists" id="EKX51120"/>
    </source>
</evidence>
<reference evidence="2 4" key="1">
    <citation type="journal article" date="2012" name="Nature">
        <title>Algal genomes reveal evolutionary mosaicism and the fate of nucleomorphs.</title>
        <authorList>
            <consortium name="DOE Joint Genome Institute"/>
            <person name="Curtis B.A."/>
            <person name="Tanifuji G."/>
            <person name="Burki F."/>
            <person name="Gruber A."/>
            <person name="Irimia M."/>
            <person name="Maruyama S."/>
            <person name="Arias M.C."/>
            <person name="Ball S.G."/>
            <person name="Gile G.H."/>
            <person name="Hirakawa Y."/>
            <person name="Hopkins J.F."/>
            <person name="Kuo A."/>
            <person name="Rensing S.A."/>
            <person name="Schmutz J."/>
            <person name="Symeonidi A."/>
            <person name="Elias M."/>
            <person name="Eveleigh R.J."/>
            <person name="Herman E.K."/>
            <person name="Klute M.J."/>
            <person name="Nakayama T."/>
            <person name="Obornik M."/>
            <person name="Reyes-Prieto A."/>
            <person name="Armbrust E.V."/>
            <person name="Aves S.J."/>
            <person name="Beiko R.G."/>
            <person name="Coutinho P."/>
            <person name="Dacks J.B."/>
            <person name="Durnford D.G."/>
            <person name="Fast N.M."/>
            <person name="Green B.R."/>
            <person name="Grisdale C.J."/>
            <person name="Hempel F."/>
            <person name="Henrissat B."/>
            <person name="Hoppner M.P."/>
            <person name="Ishida K."/>
            <person name="Kim E."/>
            <person name="Koreny L."/>
            <person name="Kroth P.G."/>
            <person name="Liu Y."/>
            <person name="Malik S.B."/>
            <person name="Maier U.G."/>
            <person name="McRose D."/>
            <person name="Mock T."/>
            <person name="Neilson J.A."/>
            <person name="Onodera N.T."/>
            <person name="Poole A.M."/>
            <person name="Pritham E.J."/>
            <person name="Richards T.A."/>
            <person name="Rocap G."/>
            <person name="Roy S.W."/>
            <person name="Sarai C."/>
            <person name="Schaack S."/>
            <person name="Shirato S."/>
            <person name="Slamovits C.H."/>
            <person name="Spencer D.F."/>
            <person name="Suzuki S."/>
            <person name="Worden A.Z."/>
            <person name="Zauner S."/>
            <person name="Barry K."/>
            <person name="Bell C."/>
            <person name="Bharti A.K."/>
            <person name="Crow J.A."/>
            <person name="Grimwood J."/>
            <person name="Kramer R."/>
            <person name="Lindquist E."/>
            <person name="Lucas S."/>
            <person name="Salamov A."/>
            <person name="McFadden G.I."/>
            <person name="Lane C.E."/>
            <person name="Keeling P.J."/>
            <person name="Gray M.W."/>
            <person name="Grigoriev I.V."/>
            <person name="Archibald J.M."/>
        </authorList>
    </citation>
    <scope>NUCLEOTIDE SEQUENCE</scope>
    <source>
        <strain evidence="2 4">CCMP2712</strain>
    </source>
</reference>
<reference evidence="4" key="2">
    <citation type="submission" date="2012-11" db="EMBL/GenBank/DDBJ databases">
        <authorList>
            <person name="Kuo A."/>
            <person name="Curtis B.A."/>
            <person name="Tanifuji G."/>
            <person name="Burki F."/>
            <person name="Gruber A."/>
            <person name="Irimia M."/>
            <person name="Maruyama S."/>
            <person name="Arias M.C."/>
            <person name="Ball S.G."/>
            <person name="Gile G.H."/>
            <person name="Hirakawa Y."/>
            <person name="Hopkins J.F."/>
            <person name="Rensing S.A."/>
            <person name="Schmutz J."/>
            <person name="Symeonidi A."/>
            <person name="Elias M."/>
            <person name="Eveleigh R.J."/>
            <person name="Herman E.K."/>
            <person name="Klute M.J."/>
            <person name="Nakayama T."/>
            <person name="Obornik M."/>
            <person name="Reyes-Prieto A."/>
            <person name="Armbrust E.V."/>
            <person name="Aves S.J."/>
            <person name="Beiko R.G."/>
            <person name="Coutinho P."/>
            <person name="Dacks J.B."/>
            <person name="Durnford D.G."/>
            <person name="Fast N.M."/>
            <person name="Green B.R."/>
            <person name="Grisdale C."/>
            <person name="Hempe F."/>
            <person name="Henrissat B."/>
            <person name="Hoppner M.P."/>
            <person name="Ishida K.-I."/>
            <person name="Kim E."/>
            <person name="Koreny L."/>
            <person name="Kroth P.G."/>
            <person name="Liu Y."/>
            <person name="Malik S.-B."/>
            <person name="Maier U.G."/>
            <person name="McRose D."/>
            <person name="Mock T."/>
            <person name="Neilson J.A."/>
            <person name="Onodera N.T."/>
            <person name="Poole A.M."/>
            <person name="Pritham E.J."/>
            <person name="Richards T.A."/>
            <person name="Rocap G."/>
            <person name="Roy S.W."/>
            <person name="Sarai C."/>
            <person name="Schaack S."/>
            <person name="Shirato S."/>
            <person name="Slamovits C.H."/>
            <person name="Spencer D.F."/>
            <person name="Suzuki S."/>
            <person name="Worden A.Z."/>
            <person name="Zauner S."/>
            <person name="Barry K."/>
            <person name="Bell C."/>
            <person name="Bharti A.K."/>
            <person name="Crow J.A."/>
            <person name="Grimwood J."/>
            <person name="Kramer R."/>
            <person name="Lindquist E."/>
            <person name="Lucas S."/>
            <person name="Salamov A."/>
            <person name="McFadden G.I."/>
            <person name="Lane C.E."/>
            <person name="Keeling P.J."/>
            <person name="Gray M.W."/>
            <person name="Grigoriev I.V."/>
            <person name="Archibald J.M."/>
        </authorList>
    </citation>
    <scope>NUCLEOTIDE SEQUENCE</scope>
    <source>
        <strain evidence="4">CCMP2712</strain>
    </source>
</reference>
<accession>L1JSF3</accession>
<dbReference type="Proteomes" id="UP000011087">
    <property type="component" value="Unassembled WGS sequence"/>
</dbReference>
<reference evidence="3" key="3">
    <citation type="submission" date="2016-03" db="UniProtKB">
        <authorList>
            <consortium name="EnsemblProtists"/>
        </authorList>
    </citation>
    <scope>IDENTIFICATION</scope>
</reference>
<keyword evidence="1" id="KW-0812">Transmembrane</keyword>
<proteinExistence type="predicted"/>
<sequence>MAGEGMAARGAAAMGLMFVASIAIVIFVVTAESSGKDTTVLSTDCSVDPWAPECHHASMMDMINNIRHRARSNAIAQKKLKMQLLAEEKAVIKKQEEKQAKKHASAKSAAPDLKSTVYNGVDIASKKAIDSSLTKLLKKGGKGAVMKKVEEIREQILADSGKMFGYGKKAGYLPPPPHKLMKQLGG</sequence>
<keyword evidence="1" id="KW-1133">Transmembrane helix</keyword>
<dbReference type="AlphaFoldDB" id="L1JSF3"/>
<dbReference type="GeneID" id="17307945"/>
<dbReference type="EnsemblProtists" id="EKX51120">
    <property type="protein sequence ID" value="EKX51120"/>
    <property type="gene ID" value="GUITHDRAFT_161618"/>
</dbReference>
<dbReference type="RefSeq" id="XP_005838100.1">
    <property type="nucleotide sequence ID" value="XM_005838043.1"/>
</dbReference>